<dbReference type="RefSeq" id="WP_150611774.1">
    <property type="nucleotide sequence ID" value="NZ_CABPRU010000002.1"/>
</dbReference>
<dbReference type="CDD" id="cd04301">
    <property type="entry name" value="NAT_SF"/>
    <property type="match status" value="1"/>
</dbReference>
<evidence type="ECO:0000256" key="1">
    <source>
        <dbReference type="ARBA" id="ARBA00022679"/>
    </source>
</evidence>
<dbReference type="OrthoDB" id="1821130at2"/>
<feature type="domain" description="N-acetyltransferase" evidence="3">
    <location>
        <begin position="8"/>
        <end position="159"/>
    </location>
</feature>
<sequence length="159" mass="17446">MIATSDNVRIRCFDDADTDAVLALWCEAFPEYLAADKPHREPRRSIANKVALRDGLFFVAACDRQIVGTVMAGYDGHRGWVYSLAVARALRRRGVASALLRHAECVLAERGCLKLNLQVLTQSREALAFYTAHGYATDDVVSLGKRLPLAQGTTLATPL</sequence>
<dbReference type="GO" id="GO:0016747">
    <property type="term" value="F:acyltransferase activity, transferring groups other than amino-acyl groups"/>
    <property type="evidence" value="ECO:0007669"/>
    <property type="project" value="InterPro"/>
</dbReference>
<dbReference type="Gene3D" id="3.40.630.30">
    <property type="match status" value="1"/>
</dbReference>
<gene>
    <name evidence="4" type="primary">ypeA</name>
    <name evidence="4" type="ORF">PTE31013_01046</name>
</gene>
<evidence type="ECO:0000313" key="4">
    <source>
        <dbReference type="EMBL" id="VVD79854.1"/>
    </source>
</evidence>
<dbReference type="PANTHER" id="PTHR43877:SF2">
    <property type="entry name" value="AMINOALKYLPHOSPHONATE N-ACETYLTRANSFERASE-RELATED"/>
    <property type="match status" value="1"/>
</dbReference>
<dbReference type="NCBIfam" id="NF002959">
    <property type="entry name" value="PRK03624.1"/>
    <property type="match status" value="1"/>
</dbReference>
<dbReference type="PROSITE" id="PS51186">
    <property type="entry name" value="GNAT"/>
    <property type="match status" value="1"/>
</dbReference>
<evidence type="ECO:0000256" key="2">
    <source>
        <dbReference type="ARBA" id="ARBA00023315"/>
    </source>
</evidence>
<keyword evidence="1 4" id="KW-0808">Transferase</keyword>
<protein>
    <submittedName>
        <fullName evidence="4">Acetyltransferase YpeA</fullName>
        <ecNumber evidence="4">2.3.1.-</ecNumber>
    </submittedName>
</protein>
<name>A0A5E4T090_9BURK</name>
<dbReference type="EMBL" id="CABPRU010000002">
    <property type="protein sequence ID" value="VVD79854.1"/>
    <property type="molecule type" value="Genomic_DNA"/>
</dbReference>
<keyword evidence="5" id="KW-1185">Reference proteome</keyword>
<dbReference type="InterPro" id="IPR050832">
    <property type="entry name" value="Bact_Acetyltransf"/>
</dbReference>
<dbReference type="SUPFAM" id="SSF55729">
    <property type="entry name" value="Acyl-CoA N-acyltransferases (Nat)"/>
    <property type="match status" value="1"/>
</dbReference>
<evidence type="ECO:0000259" key="3">
    <source>
        <dbReference type="PROSITE" id="PS51186"/>
    </source>
</evidence>
<dbReference type="Proteomes" id="UP000334380">
    <property type="component" value="Unassembled WGS sequence"/>
</dbReference>
<dbReference type="InterPro" id="IPR000182">
    <property type="entry name" value="GNAT_dom"/>
</dbReference>
<keyword evidence="2 4" id="KW-0012">Acyltransferase</keyword>
<proteinExistence type="predicted"/>
<evidence type="ECO:0000313" key="5">
    <source>
        <dbReference type="Proteomes" id="UP000334380"/>
    </source>
</evidence>
<dbReference type="Pfam" id="PF00583">
    <property type="entry name" value="Acetyltransf_1"/>
    <property type="match status" value="1"/>
</dbReference>
<dbReference type="PANTHER" id="PTHR43877">
    <property type="entry name" value="AMINOALKYLPHOSPHONATE N-ACETYLTRANSFERASE-RELATED-RELATED"/>
    <property type="match status" value="1"/>
</dbReference>
<dbReference type="EC" id="2.3.1.-" evidence="4"/>
<accession>A0A5E4T090</accession>
<organism evidence="4 5">
    <name type="scientific">Pandoraea terrigena</name>
    <dbReference type="NCBI Taxonomy" id="2508292"/>
    <lineage>
        <taxon>Bacteria</taxon>
        <taxon>Pseudomonadati</taxon>
        <taxon>Pseudomonadota</taxon>
        <taxon>Betaproteobacteria</taxon>
        <taxon>Burkholderiales</taxon>
        <taxon>Burkholderiaceae</taxon>
        <taxon>Pandoraea</taxon>
    </lineage>
</organism>
<dbReference type="AlphaFoldDB" id="A0A5E4T090"/>
<dbReference type="InterPro" id="IPR016181">
    <property type="entry name" value="Acyl_CoA_acyltransferase"/>
</dbReference>
<reference evidence="4 5" key="1">
    <citation type="submission" date="2019-08" db="EMBL/GenBank/DDBJ databases">
        <authorList>
            <person name="Peeters C."/>
        </authorList>
    </citation>
    <scope>NUCLEOTIDE SEQUENCE [LARGE SCALE GENOMIC DNA]</scope>
    <source>
        <strain evidence="4 5">LMG 31013</strain>
    </source>
</reference>